<evidence type="ECO:0000313" key="2">
    <source>
        <dbReference type="Proteomes" id="UP000310108"/>
    </source>
</evidence>
<dbReference type="AlphaFoldDB" id="A0A4U6XJ03"/>
<organism evidence="1 2">
    <name type="scientific">Colletotrichum tanaceti</name>
    <dbReference type="NCBI Taxonomy" id="1306861"/>
    <lineage>
        <taxon>Eukaryota</taxon>
        <taxon>Fungi</taxon>
        <taxon>Dikarya</taxon>
        <taxon>Ascomycota</taxon>
        <taxon>Pezizomycotina</taxon>
        <taxon>Sordariomycetes</taxon>
        <taxon>Hypocreomycetidae</taxon>
        <taxon>Glomerellales</taxon>
        <taxon>Glomerellaceae</taxon>
        <taxon>Colletotrichum</taxon>
        <taxon>Colletotrichum destructivum species complex</taxon>
    </lineage>
</organism>
<accession>A0A4U6XJ03</accession>
<gene>
    <name evidence="1" type="ORF">CTA1_11718</name>
</gene>
<dbReference type="OrthoDB" id="4851067at2759"/>
<dbReference type="EMBL" id="PJEX01000084">
    <property type="protein sequence ID" value="TKW55875.1"/>
    <property type="molecule type" value="Genomic_DNA"/>
</dbReference>
<dbReference type="Proteomes" id="UP000310108">
    <property type="component" value="Unassembled WGS sequence"/>
</dbReference>
<evidence type="ECO:0000313" key="1">
    <source>
        <dbReference type="EMBL" id="TKW55875.1"/>
    </source>
</evidence>
<name>A0A4U6XJ03_9PEZI</name>
<reference evidence="1 2" key="1">
    <citation type="journal article" date="2019" name="PLoS ONE">
        <title>Comparative genome analysis indicates high evolutionary potential of pathogenicity genes in Colletotrichum tanaceti.</title>
        <authorList>
            <person name="Lelwala R.V."/>
            <person name="Korhonen P.K."/>
            <person name="Young N.D."/>
            <person name="Scott J.B."/>
            <person name="Ades P.A."/>
            <person name="Gasser R.B."/>
            <person name="Taylor P.W.J."/>
        </authorList>
    </citation>
    <scope>NUCLEOTIDE SEQUENCE [LARGE SCALE GENOMIC DNA]</scope>
    <source>
        <strain evidence="1">BRIP57314</strain>
    </source>
</reference>
<comment type="caution">
    <text evidence="1">The sequence shown here is derived from an EMBL/GenBank/DDBJ whole genome shotgun (WGS) entry which is preliminary data.</text>
</comment>
<protein>
    <submittedName>
        <fullName evidence="1">Uncharacterized protein</fullName>
    </submittedName>
</protein>
<sequence length="138" mass="16022">MKGVNPVEVDKNAVVDNKVFNPTLKDYRIFTEELAETYDLAAKTFGTGTDSPVYKELAAFEPLVSRIRQERLSEMRMAKTMLKNIVAAFKGIDLKTTTYRDPIDIFGDTEARRIIQERFQLQDLPDYDPRIKAEWKNW</sequence>
<keyword evidence="2" id="KW-1185">Reference proteome</keyword>
<proteinExistence type="predicted"/>